<dbReference type="OrthoDB" id="8448017at2"/>
<dbReference type="Proteomes" id="UP000246132">
    <property type="component" value="Unassembled WGS sequence"/>
</dbReference>
<dbReference type="Gene3D" id="1.10.3680.10">
    <property type="entry name" value="TerB-like"/>
    <property type="match status" value="1"/>
</dbReference>
<name>A0A3A8AC36_9HYPH</name>
<protein>
    <submittedName>
        <fullName evidence="1">Cytoplasmic protein</fullName>
    </submittedName>
</protein>
<proteinExistence type="predicted"/>
<dbReference type="CDD" id="cd07176">
    <property type="entry name" value="terB"/>
    <property type="match status" value="1"/>
</dbReference>
<evidence type="ECO:0000313" key="1">
    <source>
        <dbReference type="EMBL" id="RKF07872.1"/>
    </source>
</evidence>
<dbReference type="InterPro" id="IPR029024">
    <property type="entry name" value="TerB-like"/>
</dbReference>
<evidence type="ECO:0000313" key="2">
    <source>
        <dbReference type="Proteomes" id="UP000246132"/>
    </source>
</evidence>
<organism evidence="1 2">
    <name type="scientific">Oceaniradius stylonematis</name>
    <dbReference type="NCBI Taxonomy" id="2184161"/>
    <lineage>
        <taxon>Bacteria</taxon>
        <taxon>Pseudomonadati</taxon>
        <taxon>Pseudomonadota</taxon>
        <taxon>Alphaproteobacteria</taxon>
        <taxon>Hyphomicrobiales</taxon>
        <taxon>Ahrensiaceae</taxon>
        <taxon>Oceaniradius</taxon>
    </lineage>
</organism>
<reference evidence="1 2" key="1">
    <citation type="journal article" date="2018" name="Int. J. Syst. Bacteriol.">
        <title>Oceaniradius stylonemae gen. nov., sp. nov., isolated from a red alga, Stylonema cornu-cervi.</title>
        <authorList>
            <person name="Jeong S."/>
        </authorList>
    </citation>
    <scope>NUCLEOTIDE SEQUENCE [LARGE SCALE GENOMIC DNA]</scope>
    <source>
        <strain evidence="1 2">StC1</strain>
    </source>
</reference>
<dbReference type="AlphaFoldDB" id="A0A3A8AC36"/>
<dbReference type="EMBL" id="QFWV02000004">
    <property type="protein sequence ID" value="RKF07872.1"/>
    <property type="molecule type" value="Genomic_DNA"/>
</dbReference>
<keyword evidence="2" id="KW-1185">Reference proteome</keyword>
<sequence length="176" mass="19093">MGSGPPALNATKGGPLAACAAGAANIQTERHETGNRTMAKIDEARALIYIMVTVAAADARLSDRELNRIGVITDTLPIFEGIDRDVLVEQANNCTAILEEETGLETILTMVHDTIPQRLYETAYAVAVEIAAADLHVEQEELRFLQMLRDALDLDALVIAAIEHSARVRFRLPSQS</sequence>
<gene>
    <name evidence="1" type="ORF">DEM25_004560</name>
</gene>
<comment type="caution">
    <text evidence="1">The sequence shown here is derived from an EMBL/GenBank/DDBJ whole genome shotgun (WGS) entry which is preliminary data.</text>
</comment>
<accession>A0A3A8AC36</accession>
<dbReference type="SUPFAM" id="SSF158682">
    <property type="entry name" value="TerB-like"/>
    <property type="match status" value="1"/>
</dbReference>